<name>A0A7R9KVV5_9ACAR</name>
<dbReference type="OrthoDB" id="6536641at2759"/>
<keyword evidence="1" id="KW-1133">Transmembrane helix</keyword>
<keyword evidence="1" id="KW-0812">Transmembrane</keyword>
<sequence>METSGGVVFSQHYNTVCDTSSTVCPLYSTCLNDPAGNSLYSCKCTPLNSFTATSKTQVDIYKAVGPDDKHVIEICSVNKVCEGKCTTNGKCHVAVEPTGVNAYEALPICVCNKGFTYDGTVCNDNCGHIDCNNNGKASLINDRCVCDCNEKYYGVDCKNEYSVSNGGWIAGIVVLAVAVVVVGIVAGIFFRKSRKHSGGHGGQHMDDFGSATAYRPPNSASLVTICPWYNINTANIVHFVAMSRMPRSIKPKHRYGSRLCWFGFGLASLVCLWDTAIGLALAALCWLGTGIYWLRREYPAFTVGLAFARKHTDSRRHSLLLTVGLSSRPSSFGTRRWTLITSVTLWTLGKHKSPSDRHIIRSLPCCPPDTSRPRLYTRRLCRHSRTLAVHPPSVPSLSDSRRSPAVCAVTLGLSPYTSRLCRYSRTFAVHPHYRPTLADRYQYIVAVIALLTWVAFAAALVVFCWSEDWVGPLLFVTSAVLAVWLVGYLCPEAFDITDLYPDVALQHVAVYTIELPSGLLITGTFRDPIFGAIPFQSVSSVPRQTHHSTAIRPPALPSLTETPGTVVDCEYGYHSTADLFV</sequence>
<reference evidence="2" key="1">
    <citation type="submission" date="2020-11" db="EMBL/GenBank/DDBJ databases">
        <authorList>
            <person name="Tran Van P."/>
        </authorList>
    </citation>
    <scope>NUCLEOTIDE SEQUENCE</scope>
</reference>
<evidence type="ECO:0008006" key="4">
    <source>
        <dbReference type="Google" id="ProtNLM"/>
    </source>
</evidence>
<dbReference type="EMBL" id="OC862172">
    <property type="protein sequence ID" value="CAD7630000.1"/>
    <property type="molecule type" value="Genomic_DNA"/>
</dbReference>
<evidence type="ECO:0000256" key="1">
    <source>
        <dbReference type="SAM" id="Phobius"/>
    </source>
</evidence>
<feature type="transmembrane region" description="Helical" evidence="1">
    <location>
        <begin position="167"/>
        <end position="190"/>
    </location>
</feature>
<organism evidence="2">
    <name type="scientific">Medioppia subpectinata</name>
    <dbReference type="NCBI Taxonomy" id="1979941"/>
    <lineage>
        <taxon>Eukaryota</taxon>
        <taxon>Metazoa</taxon>
        <taxon>Ecdysozoa</taxon>
        <taxon>Arthropoda</taxon>
        <taxon>Chelicerata</taxon>
        <taxon>Arachnida</taxon>
        <taxon>Acari</taxon>
        <taxon>Acariformes</taxon>
        <taxon>Sarcoptiformes</taxon>
        <taxon>Oribatida</taxon>
        <taxon>Brachypylina</taxon>
        <taxon>Oppioidea</taxon>
        <taxon>Oppiidae</taxon>
        <taxon>Medioppia</taxon>
    </lineage>
</organism>
<keyword evidence="1" id="KW-0472">Membrane</keyword>
<accession>A0A7R9KVV5</accession>
<gene>
    <name evidence="2" type="ORF">OSB1V03_LOCUS10414</name>
</gene>
<dbReference type="AlphaFoldDB" id="A0A7R9KVV5"/>
<feature type="transmembrane region" description="Helical" evidence="1">
    <location>
        <begin position="469"/>
        <end position="490"/>
    </location>
</feature>
<dbReference type="EMBL" id="CAJPIZ010007597">
    <property type="protein sequence ID" value="CAG2110430.1"/>
    <property type="molecule type" value="Genomic_DNA"/>
</dbReference>
<protein>
    <recommendedName>
        <fullName evidence="4">EGF-like domain-containing protein</fullName>
    </recommendedName>
</protein>
<proteinExistence type="predicted"/>
<evidence type="ECO:0000313" key="3">
    <source>
        <dbReference type="Proteomes" id="UP000759131"/>
    </source>
</evidence>
<dbReference type="Proteomes" id="UP000759131">
    <property type="component" value="Unassembled WGS sequence"/>
</dbReference>
<feature type="transmembrane region" description="Helical" evidence="1">
    <location>
        <begin position="443"/>
        <end position="463"/>
    </location>
</feature>
<feature type="transmembrane region" description="Helical" evidence="1">
    <location>
        <begin position="276"/>
        <end position="294"/>
    </location>
</feature>
<keyword evidence="3" id="KW-1185">Reference proteome</keyword>
<evidence type="ECO:0000313" key="2">
    <source>
        <dbReference type="EMBL" id="CAD7630000.1"/>
    </source>
</evidence>